<gene>
    <name evidence="1" type="ORF">SAMN05444004_10584</name>
</gene>
<proteinExistence type="predicted"/>
<name>A0A1H3PN04_9RHOB</name>
<keyword evidence="2" id="KW-1185">Reference proteome</keyword>
<dbReference type="Proteomes" id="UP000198914">
    <property type="component" value="Unassembled WGS sequence"/>
</dbReference>
<dbReference type="EMBL" id="FNPX01000005">
    <property type="protein sequence ID" value="SDZ02574.1"/>
    <property type="molecule type" value="Genomic_DNA"/>
</dbReference>
<dbReference type="AlphaFoldDB" id="A0A1H3PN04"/>
<evidence type="ECO:0000313" key="2">
    <source>
        <dbReference type="Proteomes" id="UP000198914"/>
    </source>
</evidence>
<accession>A0A1H3PN04</accession>
<organism evidence="1 2">
    <name type="scientific">Jannaschia faecimaris</name>
    <dbReference type="NCBI Taxonomy" id="1244108"/>
    <lineage>
        <taxon>Bacteria</taxon>
        <taxon>Pseudomonadati</taxon>
        <taxon>Pseudomonadota</taxon>
        <taxon>Alphaproteobacteria</taxon>
        <taxon>Rhodobacterales</taxon>
        <taxon>Roseobacteraceae</taxon>
        <taxon>Jannaschia</taxon>
    </lineage>
</organism>
<sequence>MARENGTPQWWYSDKEREAMQAKALAEHSIGDLWAFA</sequence>
<protein>
    <submittedName>
        <fullName evidence="1">Uncharacterized protein</fullName>
    </submittedName>
</protein>
<evidence type="ECO:0000313" key="1">
    <source>
        <dbReference type="EMBL" id="SDZ02574.1"/>
    </source>
</evidence>
<reference evidence="2" key="1">
    <citation type="submission" date="2016-10" db="EMBL/GenBank/DDBJ databases">
        <authorList>
            <person name="Varghese N."/>
            <person name="Submissions S."/>
        </authorList>
    </citation>
    <scope>NUCLEOTIDE SEQUENCE [LARGE SCALE GENOMIC DNA]</scope>
    <source>
        <strain evidence="2">DSM 100420</strain>
    </source>
</reference>